<dbReference type="EMBL" id="GBXM01042172">
    <property type="protein sequence ID" value="JAH66405.1"/>
    <property type="molecule type" value="Transcribed_RNA"/>
</dbReference>
<protein>
    <submittedName>
        <fullName evidence="1">Uncharacterized protein</fullName>
    </submittedName>
</protein>
<reference evidence="1" key="1">
    <citation type="submission" date="2014-11" db="EMBL/GenBank/DDBJ databases">
        <authorList>
            <person name="Amaro Gonzalez C."/>
        </authorList>
    </citation>
    <scope>NUCLEOTIDE SEQUENCE</scope>
</reference>
<organism evidence="1">
    <name type="scientific">Anguilla anguilla</name>
    <name type="common">European freshwater eel</name>
    <name type="synonym">Muraena anguilla</name>
    <dbReference type="NCBI Taxonomy" id="7936"/>
    <lineage>
        <taxon>Eukaryota</taxon>
        <taxon>Metazoa</taxon>
        <taxon>Chordata</taxon>
        <taxon>Craniata</taxon>
        <taxon>Vertebrata</taxon>
        <taxon>Euteleostomi</taxon>
        <taxon>Actinopterygii</taxon>
        <taxon>Neopterygii</taxon>
        <taxon>Teleostei</taxon>
        <taxon>Anguilliformes</taxon>
        <taxon>Anguillidae</taxon>
        <taxon>Anguilla</taxon>
    </lineage>
</organism>
<accession>A0A0E9UME9</accession>
<sequence length="58" mass="6333">MQMRGGGTNKQTDAHCYADRLHVVPVLTGCPDDCARAAVLSRVLFSSVVRFILSVRTI</sequence>
<reference evidence="1" key="2">
    <citation type="journal article" date="2015" name="Fish Shellfish Immunol.">
        <title>Early steps in the European eel (Anguilla anguilla)-Vibrio vulnificus interaction in the gills: Role of the RtxA13 toxin.</title>
        <authorList>
            <person name="Callol A."/>
            <person name="Pajuelo D."/>
            <person name="Ebbesson L."/>
            <person name="Teles M."/>
            <person name="MacKenzie S."/>
            <person name="Amaro C."/>
        </authorList>
    </citation>
    <scope>NUCLEOTIDE SEQUENCE</scope>
</reference>
<dbReference type="AlphaFoldDB" id="A0A0E9UME9"/>
<name>A0A0E9UME9_ANGAN</name>
<evidence type="ECO:0000313" key="1">
    <source>
        <dbReference type="EMBL" id="JAH66405.1"/>
    </source>
</evidence>
<proteinExistence type="predicted"/>